<dbReference type="PROSITE" id="PS51450">
    <property type="entry name" value="LRR"/>
    <property type="match status" value="1"/>
</dbReference>
<evidence type="ECO:0000256" key="4">
    <source>
        <dbReference type="SAM" id="Phobius"/>
    </source>
</evidence>
<evidence type="ECO:0000256" key="3">
    <source>
        <dbReference type="SAM" id="MobiDB-lite"/>
    </source>
</evidence>
<feature type="transmembrane region" description="Helical" evidence="4">
    <location>
        <begin position="395"/>
        <end position="417"/>
    </location>
</feature>
<feature type="compositionally biased region" description="Polar residues" evidence="3">
    <location>
        <begin position="47"/>
        <end position="61"/>
    </location>
</feature>
<evidence type="ECO:0000313" key="7">
    <source>
        <dbReference type="Proteomes" id="UP000251314"/>
    </source>
</evidence>
<gene>
    <name evidence="6" type="ORF">PC110_g2440</name>
</gene>
<dbReference type="Gene3D" id="1.10.510.10">
    <property type="entry name" value="Transferase(Phosphotransferase) domain 1"/>
    <property type="match status" value="1"/>
</dbReference>
<dbReference type="Pfam" id="PF00560">
    <property type="entry name" value="LRR_1"/>
    <property type="match status" value="1"/>
</dbReference>
<keyword evidence="4" id="KW-0472">Membrane</keyword>
<dbReference type="Proteomes" id="UP000251314">
    <property type="component" value="Unassembled WGS sequence"/>
</dbReference>
<keyword evidence="7" id="KW-1185">Reference proteome</keyword>
<dbReference type="InterPro" id="IPR008271">
    <property type="entry name" value="Ser/Thr_kinase_AS"/>
</dbReference>
<dbReference type="STRING" id="29920.A0A329SXQ2"/>
<name>A0A329SXQ2_9STRA</name>
<evidence type="ECO:0000259" key="5">
    <source>
        <dbReference type="PROSITE" id="PS50011"/>
    </source>
</evidence>
<keyword evidence="1" id="KW-0433">Leucine-rich repeat</keyword>
<dbReference type="SMART" id="SM00220">
    <property type="entry name" value="S_TKc"/>
    <property type="match status" value="1"/>
</dbReference>
<dbReference type="PANTHER" id="PTHR44329:SF214">
    <property type="entry name" value="PROTEIN KINASE DOMAIN-CONTAINING PROTEIN"/>
    <property type="match status" value="1"/>
</dbReference>
<dbReference type="InterPro" id="IPR051681">
    <property type="entry name" value="Ser/Thr_Kinases-Pseudokinases"/>
</dbReference>
<feature type="domain" description="Protein kinase" evidence="5">
    <location>
        <begin position="483"/>
        <end position="769"/>
    </location>
</feature>
<dbReference type="SUPFAM" id="SSF52058">
    <property type="entry name" value="L domain-like"/>
    <property type="match status" value="1"/>
</dbReference>
<reference evidence="6 7" key="1">
    <citation type="submission" date="2018-01" db="EMBL/GenBank/DDBJ databases">
        <title>Draft genome of the strawberry crown rot pathogen Phytophthora cactorum.</title>
        <authorList>
            <person name="Armitage A.D."/>
            <person name="Lysoe E."/>
            <person name="Nellist C.F."/>
            <person name="Harrison R.J."/>
            <person name="Brurberg M.B."/>
        </authorList>
    </citation>
    <scope>NUCLEOTIDE SEQUENCE [LARGE SCALE GENOMIC DNA]</scope>
    <source>
        <strain evidence="6 7">10300</strain>
    </source>
</reference>
<keyword evidence="2" id="KW-0677">Repeat</keyword>
<dbReference type="InterPro" id="IPR000719">
    <property type="entry name" value="Prot_kinase_dom"/>
</dbReference>
<keyword evidence="4" id="KW-1133">Transmembrane helix</keyword>
<dbReference type="PROSITE" id="PS00108">
    <property type="entry name" value="PROTEIN_KINASE_ST"/>
    <property type="match status" value="1"/>
</dbReference>
<dbReference type="InterPro" id="IPR032675">
    <property type="entry name" value="LRR_dom_sf"/>
</dbReference>
<dbReference type="GO" id="GO:0004674">
    <property type="term" value="F:protein serine/threonine kinase activity"/>
    <property type="evidence" value="ECO:0007669"/>
    <property type="project" value="TreeGrafter"/>
</dbReference>
<comment type="caution">
    <text evidence="6">The sequence shown here is derived from an EMBL/GenBank/DDBJ whole genome shotgun (WGS) entry which is preliminary data.</text>
</comment>
<sequence>MSSRQRGVLHFIAGFVGITVFYFEVIAAQVTGSSSSSRPGALRTDDISSSPTRTISSYDSNASSEDETAAYIARGYASTMNENEQRLTIIRDSLLTESVCDGEPMVILKSSTVPANGACLAAQSRYNLSCSCLSGFTNTTVWDFCIRAPDAEPTSPFPTTISDGNVVRVDSLMMLEVPPDLLTFKIHGDSSNLVPVNLEKATADDDNLAIVRSQGVSSLTNVDLFNLDLAEVPIASGFVPTTLTSLSMRRCNLSSLGQPFLESFTALESLNLAANRISSIYSNLPGSIEAINAMTEINLANNSFTEFPAHLLQFPNLQKLDLSGNSITNLTVTSDDLAVISQLSVFQIDIHANGSDCDNGEWQEVHNTKLCVVNSVSASTPEVVAGSAKDNATNWTIFVLVAAFGGCFVGFLLFFLATRFVQYQQERQHEADSSSPVAEDVQTSRAGDSTAIQAFYNSLHPTMNAELVKDPVIASFRLKYKDLHVGRCISKGGFGLVYMGMYKHRRVAIKKIMREKCEKLSQIRMFIREITLMGSLKHDRIVEFIGVAWDSLRNLSAVTEYMERGDLRDVLHILKHRESNIDHELTWQGTKLTIALHIAEGLAYMHSLNPKVIHRDLKSKNVLLNNAYEAKLSDFGVSRERQVADVAGGPGRFMTPGVGTSFWIAPEVLLGRDYDERADIFSFGIVLSEIDTDDYPYWNSGSAPAQDNPDERRSQEQKILEKVALGSLRPTFYNDCPPGVLALASSCLEGRPENRPSASEVVLTIKELMREMQFDSKPRLEPEPDEIVTDGFLSSA</sequence>
<dbReference type="CDD" id="cd13999">
    <property type="entry name" value="STKc_MAP3K-like"/>
    <property type="match status" value="1"/>
</dbReference>
<proteinExistence type="predicted"/>
<dbReference type="InterPro" id="IPR001611">
    <property type="entry name" value="Leu-rich_rpt"/>
</dbReference>
<organism evidence="6 7">
    <name type="scientific">Phytophthora cactorum</name>
    <dbReference type="NCBI Taxonomy" id="29920"/>
    <lineage>
        <taxon>Eukaryota</taxon>
        <taxon>Sar</taxon>
        <taxon>Stramenopiles</taxon>
        <taxon>Oomycota</taxon>
        <taxon>Peronosporomycetes</taxon>
        <taxon>Peronosporales</taxon>
        <taxon>Peronosporaceae</taxon>
        <taxon>Phytophthora</taxon>
    </lineage>
</organism>
<feature type="region of interest" description="Disordered" evidence="3">
    <location>
        <begin position="33"/>
        <end position="61"/>
    </location>
</feature>
<evidence type="ECO:0000256" key="2">
    <source>
        <dbReference type="ARBA" id="ARBA00022737"/>
    </source>
</evidence>
<dbReference type="PROSITE" id="PS50011">
    <property type="entry name" value="PROTEIN_KINASE_DOM"/>
    <property type="match status" value="1"/>
</dbReference>
<dbReference type="EMBL" id="MJFZ01000032">
    <property type="protein sequence ID" value="RAW41355.1"/>
    <property type="molecule type" value="Genomic_DNA"/>
</dbReference>
<dbReference type="PANTHER" id="PTHR44329">
    <property type="entry name" value="SERINE/THREONINE-PROTEIN KINASE TNNI3K-RELATED"/>
    <property type="match status" value="1"/>
</dbReference>
<feature type="region of interest" description="Disordered" evidence="3">
    <location>
        <begin position="775"/>
        <end position="796"/>
    </location>
</feature>
<keyword evidence="4" id="KW-0812">Transmembrane</keyword>
<dbReference type="Gene3D" id="3.30.200.20">
    <property type="entry name" value="Phosphorylase Kinase, domain 1"/>
    <property type="match status" value="1"/>
</dbReference>
<dbReference type="OrthoDB" id="4062651at2759"/>
<dbReference type="Gene3D" id="3.80.10.10">
    <property type="entry name" value="Ribonuclease Inhibitor"/>
    <property type="match status" value="1"/>
</dbReference>
<dbReference type="InterPro" id="IPR011009">
    <property type="entry name" value="Kinase-like_dom_sf"/>
</dbReference>
<dbReference type="VEuPathDB" id="FungiDB:PC110_g2440"/>
<evidence type="ECO:0000313" key="6">
    <source>
        <dbReference type="EMBL" id="RAW41355.1"/>
    </source>
</evidence>
<dbReference type="AlphaFoldDB" id="A0A329SXQ2"/>
<accession>A0A329SXQ2</accession>
<feature type="transmembrane region" description="Helical" evidence="4">
    <location>
        <begin position="7"/>
        <end position="28"/>
    </location>
</feature>
<evidence type="ECO:0000256" key="1">
    <source>
        <dbReference type="ARBA" id="ARBA00022614"/>
    </source>
</evidence>
<dbReference type="SUPFAM" id="SSF56112">
    <property type="entry name" value="Protein kinase-like (PK-like)"/>
    <property type="match status" value="1"/>
</dbReference>
<dbReference type="Pfam" id="PF00069">
    <property type="entry name" value="Pkinase"/>
    <property type="match status" value="1"/>
</dbReference>
<protein>
    <recommendedName>
        <fullName evidence="5">Protein kinase domain-containing protein</fullName>
    </recommendedName>
</protein>
<dbReference type="GO" id="GO:0005524">
    <property type="term" value="F:ATP binding"/>
    <property type="evidence" value="ECO:0007669"/>
    <property type="project" value="InterPro"/>
</dbReference>